<feature type="transmembrane region" description="Helical" evidence="9">
    <location>
        <begin position="18"/>
        <end position="37"/>
    </location>
</feature>
<dbReference type="Pfam" id="PF00001">
    <property type="entry name" value="7tm_1"/>
    <property type="match status" value="1"/>
</dbReference>
<feature type="transmembrane region" description="Helical" evidence="9">
    <location>
        <begin position="203"/>
        <end position="226"/>
    </location>
</feature>
<evidence type="ECO:0000256" key="3">
    <source>
        <dbReference type="ARBA" id="ARBA00022692"/>
    </source>
</evidence>
<feature type="transmembrane region" description="Helical" evidence="9">
    <location>
        <begin position="97"/>
        <end position="116"/>
    </location>
</feature>
<comment type="subcellular location">
    <subcellularLocation>
        <location evidence="1">Cell membrane</location>
        <topology evidence="1">Multi-pass membrane protein</topology>
    </subcellularLocation>
</comment>
<organism evidence="11 12">
    <name type="scientific">Megalops atlanticus</name>
    <name type="common">Tarpon</name>
    <name type="synonym">Clupea gigantea</name>
    <dbReference type="NCBI Taxonomy" id="7932"/>
    <lineage>
        <taxon>Eukaryota</taxon>
        <taxon>Metazoa</taxon>
        <taxon>Chordata</taxon>
        <taxon>Craniata</taxon>
        <taxon>Vertebrata</taxon>
        <taxon>Euteleostomi</taxon>
        <taxon>Actinopterygii</taxon>
        <taxon>Neopterygii</taxon>
        <taxon>Teleostei</taxon>
        <taxon>Elopiformes</taxon>
        <taxon>Megalopidae</taxon>
        <taxon>Megalops</taxon>
    </lineage>
</organism>
<gene>
    <name evidence="11" type="ORF">MATL_G00231600</name>
</gene>
<dbReference type="AlphaFoldDB" id="A0A9D3PHE1"/>
<evidence type="ECO:0000256" key="4">
    <source>
        <dbReference type="ARBA" id="ARBA00022989"/>
    </source>
</evidence>
<keyword evidence="4 9" id="KW-1133">Transmembrane helix</keyword>
<dbReference type="Proteomes" id="UP001046870">
    <property type="component" value="Chromosome 21"/>
</dbReference>
<evidence type="ECO:0000256" key="5">
    <source>
        <dbReference type="ARBA" id="ARBA00023040"/>
    </source>
</evidence>
<evidence type="ECO:0000313" key="12">
    <source>
        <dbReference type="Proteomes" id="UP001046870"/>
    </source>
</evidence>
<comment type="caution">
    <text evidence="11">The sequence shown here is derived from an EMBL/GenBank/DDBJ whole genome shotgun (WGS) entry which is preliminary data.</text>
</comment>
<protein>
    <recommendedName>
        <fullName evidence="10">G-protein coupled receptors family 1 profile domain-containing protein</fullName>
    </recommendedName>
</protein>
<name>A0A9D3PHE1_MEGAT</name>
<dbReference type="PANTHER" id="PTHR46272:SF4">
    <property type="entry name" value="G-PROTEIN COUPLED RECEPTORS FAMILY 1 PROFILE DOMAIN-CONTAINING PROTEIN"/>
    <property type="match status" value="1"/>
</dbReference>
<dbReference type="Gene3D" id="1.20.1070.10">
    <property type="entry name" value="Rhodopsin 7-helix transmembrane proteins"/>
    <property type="match status" value="1"/>
</dbReference>
<dbReference type="InterPro" id="IPR052477">
    <property type="entry name" value="Orphan_GPCR1"/>
</dbReference>
<evidence type="ECO:0000256" key="1">
    <source>
        <dbReference type="ARBA" id="ARBA00004651"/>
    </source>
</evidence>
<evidence type="ECO:0000256" key="8">
    <source>
        <dbReference type="ARBA" id="ARBA00023224"/>
    </source>
</evidence>
<dbReference type="InterPro" id="IPR017452">
    <property type="entry name" value="GPCR_Rhodpsn_7TM"/>
</dbReference>
<feature type="transmembrane region" description="Helical" evidence="9">
    <location>
        <begin position="137"/>
        <end position="160"/>
    </location>
</feature>
<keyword evidence="7" id="KW-0675">Receptor</keyword>
<dbReference type="GO" id="GO:0004930">
    <property type="term" value="F:G protein-coupled receptor activity"/>
    <property type="evidence" value="ECO:0007669"/>
    <property type="project" value="UniProtKB-KW"/>
</dbReference>
<sequence>MVEFLNQNSPFSVFEGTYYILVASLGIPSNLLCIAVLCGQRCGLSRSTVIYLVSLAVVDTLFMVLGGLVDVGASWQDPAASRAPSALLCSAVTFNEEWTLCSSQWIVAALTLERYLVSRGRGPRPRHCCRLSRPQAALLLVLAAVISSQMISLPFCWLYQTWPGGGEAEVWPGLAVLWSNGSRAPLSSRCRVLRSPRVPTMLWFHPLLAGCLPMSLTLSLSVLVSLHFHRRARALVAPRSTAPFRATGSRMRRSGRIQLAAALVAVFLALPRYVTHGLLAWVGKRVGLGRGLGVATAVALMLQWLSLVIHFLLYCFLSSGFRRETLALLRRLCRGATKPRHPWTNQCARPPAPPPSQPCQVWMVQEVLQDRGTWQS</sequence>
<evidence type="ECO:0000313" key="11">
    <source>
        <dbReference type="EMBL" id="KAG7457841.1"/>
    </source>
</evidence>
<dbReference type="SUPFAM" id="SSF81321">
    <property type="entry name" value="Family A G protein-coupled receptor-like"/>
    <property type="match status" value="1"/>
</dbReference>
<dbReference type="GO" id="GO:0005886">
    <property type="term" value="C:plasma membrane"/>
    <property type="evidence" value="ECO:0007669"/>
    <property type="project" value="UniProtKB-SubCell"/>
</dbReference>
<dbReference type="EMBL" id="JAFDVH010000021">
    <property type="protein sequence ID" value="KAG7457841.1"/>
    <property type="molecule type" value="Genomic_DNA"/>
</dbReference>
<keyword evidence="8" id="KW-0807">Transducer</keyword>
<feature type="transmembrane region" description="Helical" evidence="9">
    <location>
        <begin position="259"/>
        <end position="282"/>
    </location>
</feature>
<evidence type="ECO:0000256" key="2">
    <source>
        <dbReference type="ARBA" id="ARBA00022475"/>
    </source>
</evidence>
<feature type="domain" description="G-protein coupled receptors family 1 profile" evidence="10">
    <location>
        <begin position="29"/>
        <end position="314"/>
    </location>
</feature>
<feature type="transmembrane region" description="Helical" evidence="9">
    <location>
        <begin position="294"/>
        <end position="317"/>
    </location>
</feature>
<accession>A0A9D3PHE1</accession>
<evidence type="ECO:0000256" key="6">
    <source>
        <dbReference type="ARBA" id="ARBA00023136"/>
    </source>
</evidence>
<dbReference type="PANTHER" id="PTHR46272">
    <property type="entry name" value="G_PROTEIN_RECEP_F1_2 DOMAIN-CONTAINING PROTEIN"/>
    <property type="match status" value="1"/>
</dbReference>
<keyword evidence="12" id="KW-1185">Reference proteome</keyword>
<evidence type="ECO:0000256" key="9">
    <source>
        <dbReference type="SAM" id="Phobius"/>
    </source>
</evidence>
<proteinExistence type="predicted"/>
<dbReference type="PROSITE" id="PS50262">
    <property type="entry name" value="G_PROTEIN_RECEP_F1_2"/>
    <property type="match status" value="1"/>
</dbReference>
<keyword evidence="6 9" id="KW-0472">Membrane</keyword>
<feature type="transmembrane region" description="Helical" evidence="9">
    <location>
        <begin position="49"/>
        <end position="69"/>
    </location>
</feature>
<keyword evidence="5" id="KW-0297">G-protein coupled receptor</keyword>
<evidence type="ECO:0000256" key="7">
    <source>
        <dbReference type="ARBA" id="ARBA00023170"/>
    </source>
</evidence>
<dbReference type="InterPro" id="IPR000276">
    <property type="entry name" value="GPCR_Rhodpsn"/>
</dbReference>
<keyword evidence="3 9" id="KW-0812">Transmembrane</keyword>
<dbReference type="PRINTS" id="PR00237">
    <property type="entry name" value="GPCRRHODOPSN"/>
</dbReference>
<reference evidence="11" key="1">
    <citation type="submission" date="2021-01" db="EMBL/GenBank/DDBJ databases">
        <authorList>
            <person name="Zahm M."/>
            <person name="Roques C."/>
            <person name="Cabau C."/>
            <person name="Klopp C."/>
            <person name="Donnadieu C."/>
            <person name="Jouanno E."/>
            <person name="Lampietro C."/>
            <person name="Louis A."/>
            <person name="Herpin A."/>
            <person name="Echchiki A."/>
            <person name="Berthelot C."/>
            <person name="Parey E."/>
            <person name="Roest-Crollius H."/>
            <person name="Braasch I."/>
            <person name="Postlethwait J."/>
            <person name="Bobe J."/>
            <person name="Montfort J."/>
            <person name="Bouchez O."/>
            <person name="Begum T."/>
            <person name="Mejri S."/>
            <person name="Adams A."/>
            <person name="Chen W.-J."/>
            <person name="Guiguen Y."/>
        </authorList>
    </citation>
    <scope>NUCLEOTIDE SEQUENCE</scope>
    <source>
        <strain evidence="11">YG-15Mar2019-1</strain>
        <tissue evidence="11">Brain</tissue>
    </source>
</reference>
<keyword evidence="2" id="KW-1003">Cell membrane</keyword>
<evidence type="ECO:0000259" key="10">
    <source>
        <dbReference type="PROSITE" id="PS50262"/>
    </source>
</evidence>
<dbReference type="OrthoDB" id="10040416at2759"/>